<organism evidence="1 2">
    <name type="scientific">Streptomyces kebangsaanensis</name>
    <dbReference type="NCBI Taxonomy" id="864058"/>
    <lineage>
        <taxon>Bacteria</taxon>
        <taxon>Bacillati</taxon>
        <taxon>Actinomycetota</taxon>
        <taxon>Actinomycetes</taxon>
        <taxon>Kitasatosporales</taxon>
        <taxon>Streptomycetaceae</taxon>
        <taxon>Streptomyces</taxon>
    </lineage>
</organism>
<proteinExistence type="predicted"/>
<keyword evidence="2" id="KW-1185">Reference proteome</keyword>
<evidence type="ECO:0000313" key="2">
    <source>
        <dbReference type="Proteomes" id="UP001601197"/>
    </source>
</evidence>
<reference evidence="1 2" key="1">
    <citation type="submission" date="2024-10" db="EMBL/GenBank/DDBJ databases">
        <title>The Natural Products Discovery Center: Release of the First 8490 Sequenced Strains for Exploring Actinobacteria Biosynthetic Diversity.</title>
        <authorList>
            <person name="Kalkreuter E."/>
            <person name="Kautsar S.A."/>
            <person name="Yang D."/>
            <person name="Bader C.D."/>
            <person name="Teijaro C.N."/>
            <person name="Fluegel L."/>
            <person name="Davis C.M."/>
            <person name="Simpson J.R."/>
            <person name="Lauterbach L."/>
            <person name="Steele A.D."/>
            <person name="Gui C."/>
            <person name="Meng S."/>
            <person name="Li G."/>
            <person name="Viehrig K."/>
            <person name="Ye F."/>
            <person name="Su P."/>
            <person name="Kiefer A.F."/>
            <person name="Nichols A."/>
            <person name="Cepeda A.J."/>
            <person name="Yan W."/>
            <person name="Fan B."/>
            <person name="Jiang Y."/>
            <person name="Adhikari A."/>
            <person name="Zheng C.-J."/>
            <person name="Schuster L."/>
            <person name="Cowan T.M."/>
            <person name="Smanski M.J."/>
            <person name="Chevrette M.G."/>
            <person name="De Carvalho L.P.S."/>
            <person name="Shen B."/>
        </authorList>
    </citation>
    <scope>NUCLEOTIDE SEQUENCE [LARGE SCALE GENOMIC DNA]</scope>
    <source>
        <strain evidence="1 2">NPDC007147</strain>
    </source>
</reference>
<gene>
    <name evidence="1" type="ORF">ACFYNZ_15260</name>
</gene>
<comment type="caution">
    <text evidence="1">The sequence shown here is derived from an EMBL/GenBank/DDBJ whole genome shotgun (WGS) entry which is preliminary data.</text>
</comment>
<accession>A0ABW6KSH4</accession>
<dbReference type="EMBL" id="JBIAFJ010000011">
    <property type="protein sequence ID" value="MFE9170861.1"/>
    <property type="molecule type" value="Genomic_DNA"/>
</dbReference>
<sequence length="52" mass="5524">MDDQQQPASGQYDNAIRVFSEAARAAHDQGNQAAAAALTDTTIDLMTRSNDA</sequence>
<dbReference type="Proteomes" id="UP001601197">
    <property type="component" value="Unassembled WGS sequence"/>
</dbReference>
<dbReference type="RefSeq" id="WP_388347389.1">
    <property type="nucleotide sequence ID" value="NZ_JBIAFJ010000011.1"/>
</dbReference>
<evidence type="ECO:0000313" key="1">
    <source>
        <dbReference type="EMBL" id="MFE9170861.1"/>
    </source>
</evidence>
<protein>
    <submittedName>
        <fullName evidence="1">Uncharacterized protein</fullName>
    </submittedName>
</protein>
<name>A0ABW6KSH4_9ACTN</name>